<feature type="compositionally biased region" description="Basic and acidic residues" evidence="1">
    <location>
        <begin position="77"/>
        <end position="92"/>
    </location>
</feature>
<accession>A0A3B1CH32</accession>
<feature type="compositionally biased region" description="Low complexity" evidence="1">
    <location>
        <begin position="63"/>
        <end position="76"/>
    </location>
</feature>
<evidence type="ECO:0000259" key="2">
    <source>
        <dbReference type="SMART" id="SM00834"/>
    </source>
</evidence>
<dbReference type="NCBIfam" id="TIGR02605">
    <property type="entry name" value="CxxC_CxxC_SSSS"/>
    <property type="match status" value="1"/>
</dbReference>
<evidence type="ECO:0000256" key="1">
    <source>
        <dbReference type="SAM" id="MobiDB-lite"/>
    </source>
</evidence>
<dbReference type="AlphaFoldDB" id="A0A3B1CH32"/>
<dbReference type="InterPro" id="IPR013429">
    <property type="entry name" value="Regulatory_FmdB_Zinc_ribbon"/>
</dbReference>
<feature type="domain" description="Putative regulatory protein FmdB zinc ribbon" evidence="2">
    <location>
        <begin position="1"/>
        <end position="41"/>
    </location>
</feature>
<organism evidence="3">
    <name type="scientific">hydrothermal vent metagenome</name>
    <dbReference type="NCBI Taxonomy" id="652676"/>
    <lineage>
        <taxon>unclassified sequences</taxon>
        <taxon>metagenomes</taxon>
        <taxon>ecological metagenomes</taxon>
    </lineage>
</organism>
<name>A0A3B1CH32_9ZZZZ</name>
<feature type="region of interest" description="Disordered" evidence="1">
    <location>
        <begin position="58"/>
        <end position="92"/>
    </location>
</feature>
<protein>
    <recommendedName>
        <fullName evidence="2">Putative regulatory protein FmdB zinc ribbon domain-containing protein</fullName>
    </recommendedName>
</protein>
<proteinExistence type="predicted"/>
<dbReference type="PANTHER" id="PTHR34404">
    <property type="entry name" value="REGULATORY PROTEIN, FMDB FAMILY"/>
    <property type="match status" value="1"/>
</dbReference>
<sequence length="92" mass="10377">MPTYDYKCKECGDTFEYFQKMTDEPLIVCKKCGGKLVRLIGTGLTPIFKGNGFYETDYKKNKSNGVKSNNTDSTVKSSDKKDTKKPEEKKSA</sequence>
<gene>
    <name evidence="3" type="ORF">MNBD_IGNAVI01-3231</name>
</gene>
<dbReference type="EMBL" id="UOGD01000246">
    <property type="protein sequence ID" value="VAX23278.1"/>
    <property type="molecule type" value="Genomic_DNA"/>
</dbReference>
<reference evidence="3" key="1">
    <citation type="submission" date="2018-06" db="EMBL/GenBank/DDBJ databases">
        <authorList>
            <person name="Zhirakovskaya E."/>
        </authorList>
    </citation>
    <scope>NUCLEOTIDE SEQUENCE</scope>
</reference>
<evidence type="ECO:0000313" key="3">
    <source>
        <dbReference type="EMBL" id="VAX23278.1"/>
    </source>
</evidence>
<dbReference type="Pfam" id="PF09723">
    <property type="entry name" value="Zn_ribbon_8"/>
    <property type="match status" value="1"/>
</dbReference>
<dbReference type="PANTHER" id="PTHR34404:SF2">
    <property type="entry name" value="CONSERVED SERINE RICH PROTEIN"/>
    <property type="match status" value="1"/>
</dbReference>
<dbReference type="SMART" id="SM00834">
    <property type="entry name" value="CxxC_CXXC_SSSS"/>
    <property type="match status" value="1"/>
</dbReference>